<dbReference type="PROSITE" id="PS50280">
    <property type="entry name" value="SET"/>
    <property type="match status" value="1"/>
</dbReference>
<feature type="region of interest" description="Disordered" evidence="9">
    <location>
        <begin position="364"/>
        <end position="393"/>
    </location>
</feature>
<dbReference type="InterPro" id="IPR050701">
    <property type="entry name" value="Histone_Mod_Regulator"/>
</dbReference>
<accession>A0A830HIU1</accession>
<feature type="domain" description="PHD-type" evidence="10">
    <location>
        <begin position="440"/>
        <end position="490"/>
    </location>
</feature>
<dbReference type="Gene3D" id="3.30.40.10">
    <property type="entry name" value="Zinc/RING finger domain, C3HC4 (zinc finger)"/>
    <property type="match status" value="2"/>
</dbReference>
<dbReference type="EMBL" id="BNJQ01000013">
    <property type="protein sequence ID" value="GHP06503.1"/>
    <property type="molecule type" value="Genomic_DNA"/>
</dbReference>
<dbReference type="PANTHER" id="PTHR13793">
    <property type="entry name" value="PHD FINGER PROTEINS"/>
    <property type="match status" value="1"/>
</dbReference>
<dbReference type="OrthoDB" id="2162994at2759"/>
<keyword evidence="3" id="KW-0949">S-adenosyl-L-methionine</keyword>
<evidence type="ECO:0000259" key="13">
    <source>
        <dbReference type="PROSITE" id="PS50868"/>
    </source>
</evidence>
<evidence type="ECO:0000313" key="16">
    <source>
        <dbReference type="Proteomes" id="UP000660262"/>
    </source>
</evidence>
<name>A0A830HIU1_9CHLO</name>
<feature type="region of interest" description="Disordered" evidence="9">
    <location>
        <begin position="290"/>
        <end position="323"/>
    </location>
</feature>
<feature type="domain" description="GATA-type" evidence="11">
    <location>
        <begin position="327"/>
        <end position="365"/>
    </location>
</feature>
<dbReference type="InterPro" id="IPR019786">
    <property type="entry name" value="Zinc_finger_PHD-type_CS"/>
</dbReference>
<keyword evidence="2 15" id="KW-0808">Transferase</keyword>
<evidence type="ECO:0000256" key="3">
    <source>
        <dbReference type="ARBA" id="ARBA00022691"/>
    </source>
</evidence>
<dbReference type="InterPro" id="IPR013088">
    <property type="entry name" value="Znf_NHR/GATA"/>
</dbReference>
<keyword evidence="1 15" id="KW-0489">Methyltransferase</keyword>
<dbReference type="SUPFAM" id="SSF57903">
    <property type="entry name" value="FYVE/PHD zinc finger"/>
    <property type="match status" value="1"/>
</dbReference>
<dbReference type="Pfam" id="PF13831">
    <property type="entry name" value="PHD_2"/>
    <property type="match status" value="1"/>
</dbReference>
<dbReference type="GO" id="GO:0006325">
    <property type="term" value="P:chromatin organization"/>
    <property type="evidence" value="ECO:0007669"/>
    <property type="project" value="UniProtKB-KW"/>
</dbReference>
<dbReference type="InterPro" id="IPR001214">
    <property type="entry name" value="SET_dom"/>
</dbReference>
<dbReference type="SUPFAM" id="SSF57716">
    <property type="entry name" value="Glucocorticoid receptor-like (DNA-binding domain)"/>
    <property type="match status" value="1"/>
</dbReference>
<dbReference type="InterPro" id="IPR034732">
    <property type="entry name" value="EPHD"/>
</dbReference>
<evidence type="ECO:0000259" key="14">
    <source>
        <dbReference type="PROSITE" id="PS51805"/>
    </source>
</evidence>
<dbReference type="PANTHER" id="PTHR13793:SF107">
    <property type="entry name" value="BROMODOMAIN-CONTAINING PROTEIN HOMOLOG"/>
    <property type="match status" value="1"/>
</dbReference>
<evidence type="ECO:0000259" key="11">
    <source>
        <dbReference type="PROSITE" id="PS50114"/>
    </source>
</evidence>
<dbReference type="GO" id="GO:0008270">
    <property type="term" value="F:zinc ion binding"/>
    <property type="evidence" value="ECO:0007669"/>
    <property type="project" value="UniProtKB-KW"/>
</dbReference>
<dbReference type="InterPro" id="IPR011011">
    <property type="entry name" value="Znf_FYVE_PHD"/>
</dbReference>
<dbReference type="SMART" id="SM00508">
    <property type="entry name" value="PostSET"/>
    <property type="match status" value="1"/>
</dbReference>
<dbReference type="GO" id="GO:0006357">
    <property type="term" value="P:regulation of transcription by RNA polymerase II"/>
    <property type="evidence" value="ECO:0007669"/>
    <property type="project" value="TreeGrafter"/>
</dbReference>
<dbReference type="SMART" id="SM00317">
    <property type="entry name" value="SET"/>
    <property type="match status" value="1"/>
</dbReference>
<keyword evidence="6" id="KW-0862">Zinc</keyword>
<evidence type="ECO:0000256" key="9">
    <source>
        <dbReference type="SAM" id="MobiDB-lite"/>
    </source>
</evidence>
<feature type="domain" description="PHD-type" evidence="14">
    <location>
        <begin position="573"/>
        <end position="696"/>
    </location>
</feature>
<dbReference type="InterPro" id="IPR003616">
    <property type="entry name" value="Post-SET_dom"/>
</dbReference>
<dbReference type="PROSITE" id="PS50114">
    <property type="entry name" value="GATA_ZN_FINGER_2"/>
    <property type="match status" value="1"/>
</dbReference>
<evidence type="ECO:0000256" key="8">
    <source>
        <dbReference type="PROSITE-ProRule" id="PRU00094"/>
    </source>
</evidence>
<dbReference type="CDD" id="cd00202">
    <property type="entry name" value="ZnF_GATA"/>
    <property type="match status" value="1"/>
</dbReference>
<dbReference type="InterPro" id="IPR046341">
    <property type="entry name" value="SET_dom_sf"/>
</dbReference>
<evidence type="ECO:0000256" key="1">
    <source>
        <dbReference type="ARBA" id="ARBA00022603"/>
    </source>
</evidence>
<feature type="region of interest" description="Disordered" evidence="9">
    <location>
        <begin position="569"/>
        <end position="591"/>
    </location>
</feature>
<dbReference type="Pfam" id="PF00320">
    <property type="entry name" value="GATA"/>
    <property type="match status" value="1"/>
</dbReference>
<sequence>MAPSGSMALFGLVQSQLEKHNKHGASTGMMDQSRRYEAQRRDGVLSFADLMMCDGAPKGNFAAHGRVMIPSLDESFGNIALIAHRLKSAVRVHVVEPPLALPRLVKKRPAEVTHVPEEENNEERRVSRLVRRLHRLPFVNGAVDSSSSSSSSSRGAGQQACATIAATQHAKDANHPAVVAVRTSTEGHAAVLYFRRNDERILCFCDTCRQKRTSDRLAGFFQPTQYLAHMGLEEPRRSTGWRYVLRINDTSESVSTWHMRDAADGEEAPSPTMMSVTARPVKKRRVEVTAAAPAPLPPPPREQDISPGLAGTPAHVERENDDDGKCRCENCGTDSTPTWRRCRKTSKVLCNACGIYQNTNNRPRPCRRHFPAPETTATSTDATRRGKVPTPPLPPAPCALVEVPPLNMYTKSLVALEGNGAPVAMDAATSGNNNSGGSGTPLCEVCGHGGSCPGNRIVSCDRCGIHVHQACYGVQDLSSAAWLCHACSHDERVAQAAGPSDAAAQPPKVCAICLLSGGPMAQLDLGTQAARQLATHLNKALDEAPAQMRSMALRTAAAGAQLVAARDDSFSGNTTDAGSKERADEWTPVHPKDANLSHREWVHTTCALWTQRIRTDNPLTMSHFGLPRFNKFAISALKCVYCQRAVGVGVPIQCSHKKCAVAYHPRCALMKSKDLLRCDMGKEGTLTFSSTCEKHRTWTPAQLRRGTRLARGKNGWGVRGTAQTYDGGVAADEDAGEPGRRQVPELPSMLLQHEVPVSDEVAQPPCARALSTTALLVHKHTHASWRPNQQEMEPSTRTCGRVARMIGVGVRATESVESEALQPAVGACLGASASNLRAGPPPLPAALAQTTTAAAAAAAPGLTTFESVLQASRASRVRTYVGASGIAGLGLYASTPFAMGEIVAEYTGELIRNTVADVRERRMEERRDHILATHVAAHAAMRNGETCTTHVSASSSFVCFGPCCRYPSWLASSSTPAGDASMNFGSRILRSMHMSWPIGAGCAPSKDSVMAASALHHQDGGGCESTYLFRINDDLVVDAMHLGNAARFINHSCDPSCGARIEHGCKIVVYALRSISVDEEITYDYQLNEEPGPEKMACYCGSSNCRKWLN</sequence>
<dbReference type="Gene3D" id="2.170.270.10">
    <property type="entry name" value="SET domain"/>
    <property type="match status" value="1"/>
</dbReference>
<organism evidence="15 16">
    <name type="scientific">Pycnococcus provasolii</name>
    <dbReference type="NCBI Taxonomy" id="41880"/>
    <lineage>
        <taxon>Eukaryota</taxon>
        <taxon>Viridiplantae</taxon>
        <taxon>Chlorophyta</taxon>
        <taxon>Pseudoscourfieldiophyceae</taxon>
        <taxon>Pseudoscourfieldiales</taxon>
        <taxon>Pycnococcaceae</taxon>
        <taxon>Pycnococcus</taxon>
    </lineage>
</organism>
<protein>
    <submittedName>
        <fullName evidence="15">Histone methyltransferase set1</fullName>
    </submittedName>
</protein>
<dbReference type="SMART" id="SM00249">
    <property type="entry name" value="PHD"/>
    <property type="match status" value="2"/>
</dbReference>
<dbReference type="InterPro" id="IPR000679">
    <property type="entry name" value="Znf_GATA"/>
</dbReference>
<dbReference type="PROSITE" id="PS01359">
    <property type="entry name" value="ZF_PHD_1"/>
    <property type="match status" value="1"/>
</dbReference>
<evidence type="ECO:0000256" key="2">
    <source>
        <dbReference type="ARBA" id="ARBA00022679"/>
    </source>
</evidence>
<dbReference type="Pfam" id="PF13832">
    <property type="entry name" value="zf-HC5HC2H_2"/>
    <property type="match status" value="1"/>
</dbReference>
<evidence type="ECO:0000256" key="7">
    <source>
        <dbReference type="ARBA" id="ARBA00022853"/>
    </source>
</evidence>
<dbReference type="SUPFAM" id="SSF82199">
    <property type="entry name" value="SET domain"/>
    <property type="match status" value="1"/>
</dbReference>
<dbReference type="PROSITE" id="PS50016">
    <property type="entry name" value="ZF_PHD_2"/>
    <property type="match status" value="1"/>
</dbReference>
<evidence type="ECO:0000259" key="10">
    <source>
        <dbReference type="PROSITE" id="PS50016"/>
    </source>
</evidence>
<keyword evidence="5 8" id="KW-0863">Zinc-finger</keyword>
<dbReference type="SMART" id="SM00401">
    <property type="entry name" value="ZnF_GATA"/>
    <property type="match status" value="1"/>
</dbReference>
<dbReference type="GO" id="GO:0008168">
    <property type="term" value="F:methyltransferase activity"/>
    <property type="evidence" value="ECO:0007669"/>
    <property type="project" value="UniProtKB-KW"/>
</dbReference>
<gene>
    <name evidence="15" type="ORF">PPROV_000524800</name>
</gene>
<evidence type="ECO:0000313" key="15">
    <source>
        <dbReference type="EMBL" id="GHP06503.1"/>
    </source>
</evidence>
<feature type="compositionally biased region" description="Basic and acidic residues" evidence="9">
    <location>
        <begin position="578"/>
        <end position="591"/>
    </location>
</feature>
<evidence type="ECO:0000256" key="4">
    <source>
        <dbReference type="ARBA" id="ARBA00022723"/>
    </source>
</evidence>
<feature type="domain" description="SET" evidence="12">
    <location>
        <begin position="877"/>
        <end position="1086"/>
    </location>
</feature>
<dbReference type="Proteomes" id="UP000660262">
    <property type="component" value="Unassembled WGS sequence"/>
</dbReference>
<keyword evidence="7" id="KW-0156">Chromatin regulator</keyword>
<comment type="caution">
    <text evidence="15">The sequence shown here is derived from an EMBL/GenBank/DDBJ whole genome shotgun (WGS) entry which is preliminary data.</text>
</comment>
<dbReference type="GO" id="GO:0032259">
    <property type="term" value="P:methylation"/>
    <property type="evidence" value="ECO:0007669"/>
    <property type="project" value="UniProtKB-KW"/>
</dbReference>
<dbReference type="PROSITE" id="PS51805">
    <property type="entry name" value="EPHD"/>
    <property type="match status" value="1"/>
</dbReference>
<evidence type="ECO:0000256" key="6">
    <source>
        <dbReference type="ARBA" id="ARBA00022833"/>
    </source>
</evidence>
<keyword evidence="4" id="KW-0479">Metal-binding</keyword>
<dbReference type="CDD" id="cd15571">
    <property type="entry name" value="ePHD"/>
    <property type="match status" value="1"/>
</dbReference>
<dbReference type="GO" id="GO:0043565">
    <property type="term" value="F:sequence-specific DNA binding"/>
    <property type="evidence" value="ECO:0007669"/>
    <property type="project" value="InterPro"/>
</dbReference>
<dbReference type="InterPro" id="IPR019787">
    <property type="entry name" value="Znf_PHD-finger"/>
</dbReference>
<dbReference type="PROSITE" id="PS50868">
    <property type="entry name" value="POST_SET"/>
    <property type="match status" value="1"/>
</dbReference>
<evidence type="ECO:0000259" key="12">
    <source>
        <dbReference type="PROSITE" id="PS50280"/>
    </source>
</evidence>
<dbReference type="Gene3D" id="3.30.50.10">
    <property type="entry name" value="Erythroid Transcription Factor GATA-1, subunit A"/>
    <property type="match status" value="1"/>
</dbReference>
<dbReference type="InterPro" id="IPR013083">
    <property type="entry name" value="Znf_RING/FYVE/PHD"/>
</dbReference>
<dbReference type="AlphaFoldDB" id="A0A830HIU1"/>
<keyword evidence="16" id="KW-1185">Reference proteome</keyword>
<feature type="domain" description="Post-SET" evidence="13">
    <location>
        <begin position="1094"/>
        <end position="1110"/>
    </location>
</feature>
<reference evidence="15" key="1">
    <citation type="submission" date="2020-10" db="EMBL/GenBank/DDBJ databases">
        <title>Unveiling of a novel bifunctional photoreceptor, Dualchrome1, isolated from a cosmopolitan green alga.</title>
        <authorList>
            <person name="Suzuki S."/>
            <person name="Kawachi M."/>
        </authorList>
    </citation>
    <scope>NUCLEOTIDE SEQUENCE</scope>
    <source>
        <strain evidence="15">NIES 2893</strain>
    </source>
</reference>
<proteinExistence type="predicted"/>
<dbReference type="Pfam" id="PF00856">
    <property type="entry name" value="SET"/>
    <property type="match status" value="1"/>
</dbReference>
<evidence type="ECO:0000256" key="5">
    <source>
        <dbReference type="ARBA" id="ARBA00022771"/>
    </source>
</evidence>
<dbReference type="InterPro" id="IPR001965">
    <property type="entry name" value="Znf_PHD"/>
</dbReference>